<dbReference type="STRING" id="1798480.A2851_04665"/>
<keyword evidence="6" id="KW-0067">ATP-binding</keyword>
<dbReference type="PROSITE" id="PS00794">
    <property type="entry name" value="HPPK"/>
    <property type="match status" value="1"/>
</dbReference>
<sequence length="163" mass="18217">MNTTYLAFGSNLGDRDGSLQRAIVMLAPEITVTEVSQVYETEPMYLEEQPKFLNMVVEATTELSASEVFKKIKSIEKEIGRGDSLRNAPRVIDIDLLFYGNEVIETDELVVPHPKIAERPFVLVPLNDIAPDFVHPTLGVSIAELLKRLGNYHGVQLCSNSRE</sequence>
<feature type="domain" description="7,8-dihydro-6-hydroxymethylpterin-pyrophosphokinase" evidence="8">
    <location>
        <begin position="86"/>
        <end position="97"/>
    </location>
</feature>
<name>A0A1F6CUJ1_9BACT</name>
<dbReference type="InterPro" id="IPR035907">
    <property type="entry name" value="Hppk_sf"/>
</dbReference>
<comment type="caution">
    <text evidence="9">The sequence shown here is derived from an EMBL/GenBank/DDBJ whole genome shotgun (WGS) entry which is preliminary data.</text>
</comment>
<dbReference type="SUPFAM" id="SSF55083">
    <property type="entry name" value="6-hydroxymethyl-7,8-dihydropterin pyrophosphokinase, HPPK"/>
    <property type="match status" value="1"/>
</dbReference>
<dbReference type="UniPathway" id="UPA00077">
    <property type="reaction ID" value="UER00155"/>
</dbReference>
<accession>A0A1F6CUJ1</accession>
<dbReference type="EC" id="2.7.6.3" evidence="2"/>
<protein>
    <recommendedName>
        <fullName evidence="2">2-amino-4-hydroxy-6-hydroxymethyldihydropteridine diphosphokinase</fullName>
        <ecNumber evidence="2">2.7.6.3</ecNumber>
    </recommendedName>
</protein>
<evidence type="ECO:0000256" key="5">
    <source>
        <dbReference type="ARBA" id="ARBA00022777"/>
    </source>
</evidence>
<evidence type="ECO:0000256" key="3">
    <source>
        <dbReference type="ARBA" id="ARBA00022679"/>
    </source>
</evidence>
<comment type="pathway">
    <text evidence="1">Cofactor biosynthesis; tetrahydrofolate biosynthesis; 2-amino-4-hydroxy-6-hydroxymethyl-7,8-dihydropteridine diphosphate from 7,8-dihydroneopterin triphosphate: step 4/4.</text>
</comment>
<dbReference type="Gene3D" id="3.30.70.560">
    <property type="entry name" value="7,8-Dihydro-6-hydroxymethylpterin-pyrophosphokinase HPPK"/>
    <property type="match status" value="1"/>
</dbReference>
<gene>
    <name evidence="9" type="ORF">A2851_04665</name>
</gene>
<keyword evidence="7" id="KW-0289">Folate biosynthesis</keyword>
<dbReference type="GO" id="GO:0003848">
    <property type="term" value="F:2-amino-4-hydroxy-6-hydroxymethyldihydropteridine diphosphokinase activity"/>
    <property type="evidence" value="ECO:0007669"/>
    <property type="project" value="UniProtKB-EC"/>
</dbReference>
<evidence type="ECO:0000256" key="2">
    <source>
        <dbReference type="ARBA" id="ARBA00013253"/>
    </source>
</evidence>
<dbReference type="GO" id="GO:0005524">
    <property type="term" value="F:ATP binding"/>
    <property type="evidence" value="ECO:0007669"/>
    <property type="project" value="UniProtKB-KW"/>
</dbReference>
<dbReference type="CDD" id="cd00483">
    <property type="entry name" value="HPPK"/>
    <property type="match status" value="1"/>
</dbReference>
<evidence type="ECO:0000313" key="9">
    <source>
        <dbReference type="EMBL" id="OGG52836.1"/>
    </source>
</evidence>
<organism evidence="9 10">
    <name type="scientific">Candidatus Kaiserbacteria bacterium RIFCSPHIGHO2_01_FULL_53_29</name>
    <dbReference type="NCBI Taxonomy" id="1798480"/>
    <lineage>
        <taxon>Bacteria</taxon>
        <taxon>Candidatus Kaiseribacteriota</taxon>
    </lineage>
</organism>
<keyword evidence="3" id="KW-0808">Transferase</keyword>
<dbReference type="GO" id="GO:0046654">
    <property type="term" value="P:tetrahydrofolate biosynthetic process"/>
    <property type="evidence" value="ECO:0007669"/>
    <property type="project" value="UniProtKB-UniPathway"/>
</dbReference>
<evidence type="ECO:0000256" key="6">
    <source>
        <dbReference type="ARBA" id="ARBA00022840"/>
    </source>
</evidence>
<dbReference type="EMBL" id="MFKT01000022">
    <property type="protein sequence ID" value="OGG52836.1"/>
    <property type="molecule type" value="Genomic_DNA"/>
</dbReference>
<dbReference type="AlphaFoldDB" id="A0A1F6CUJ1"/>
<evidence type="ECO:0000256" key="7">
    <source>
        <dbReference type="ARBA" id="ARBA00022909"/>
    </source>
</evidence>
<dbReference type="GO" id="GO:0046656">
    <property type="term" value="P:folic acid biosynthetic process"/>
    <property type="evidence" value="ECO:0007669"/>
    <property type="project" value="UniProtKB-KW"/>
</dbReference>
<dbReference type="InterPro" id="IPR000550">
    <property type="entry name" value="Hppk"/>
</dbReference>
<dbReference type="PANTHER" id="PTHR43071">
    <property type="entry name" value="2-AMINO-4-HYDROXY-6-HYDROXYMETHYLDIHYDROPTERIDINE PYROPHOSPHOKINASE"/>
    <property type="match status" value="1"/>
</dbReference>
<dbReference type="Pfam" id="PF01288">
    <property type="entry name" value="HPPK"/>
    <property type="match status" value="1"/>
</dbReference>
<reference evidence="9 10" key="1">
    <citation type="journal article" date="2016" name="Nat. Commun.">
        <title>Thousands of microbial genomes shed light on interconnected biogeochemical processes in an aquifer system.</title>
        <authorList>
            <person name="Anantharaman K."/>
            <person name="Brown C.T."/>
            <person name="Hug L.A."/>
            <person name="Sharon I."/>
            <person name="Castelle C.J."/>
            <person name="Probst A.J."/>
            <person name="Thomas B.C."/>
            <person name="Singh A."/>
            <person name="Wilkins M.J."/>
            <person name="Karaoz U."/>
            <person name="Brodie E.L."/>
            <person name="Williams K.H."/>
            <person name="Hubbard S.S."/>
            <person name="Banfield J.F."/>
        </authorList>
    </citation>
    <scope>NUCLEOTIDE SEQUENCE [LARGE SCALE GENOMIC DNA]</scope>
</reference>
<evidence type="ECO:0000256" key="4">
    <source>
        <dbReference type="ARBA" id="ARBA00022741"/>
    </source>
</evidence>
<evidence type="ECO:0000313" key="10">
    <source>
        <dbReference type="Proteomes" id="UP000176863"/>
    </source>
</evidence>
<evidence type="ECO:0000256" key="1">
    <source>
        <dbReference type="ARBA" id="ARBA00005051"/>
    </source>
</evidence>
<dbReference type="GO" id="GO:0016301">
    <property type="term" value="F:kinase activity"/>
    <property type="evidence" value="ECO:0007669"/>
    <property type="project" value="UniProtKB-KW"/>
</dbReference>
<dbReference type="NCBIfam" id="TIGR01498">
    <property type="entry name" value="folK"/>
    <property type="match status" value="1"/>
</dbReference>
<dbReference type="PANTHER" id="PTHR43071:SF1">
    <property type="entry name" value="2-AMINO-4-HYDROXY-6-HYDROXYMETHYLDIHYDROPTERIDINE PYROPHOSPHOKINASE"/>
    <property type="match status" value="1"/>
</dbReference>
<proteinExistence type="predicted"/>
<dbReference type="Proteomes" id="UP000176863">
    <property type="component" value="Unassembled WGS sequence"/>
</dbReference>
<keyword evidence="5 9" id="KW-0418">Kinase</keyword>
<evidence type="ECO:0000259" key="8">
    <source>
        <dbReference type="PROSITE" id="PS00794"/>
    </source>
</evidence>
<keyword evidence="4" id="KW-0547">Nucleotide-binding</keyword>